<evidence type="ECO:0000256" key="2">
    <source>
        <dbReference type="ARBA" id="ARBA00006437"/>
    </source>
</evidence>
<dbReference type="GO" id="GO:0046872">
    <property type="term" value="F:metal ion binding"/>
    <property type="evidence" value="ECO:0007669"/>
    <property type="project" value="UniProtKB-KW"/>
</dbReference>
<evidence type="ECO:0000313" key="17">
    <source>
        <dbReference type="Proteomes" id="UP000472277"/>
    </source>
</evidence>
<dbReference type="InterPro" id="IPR023174">
    <property type="entry name" value="PDEase_CS"/>
</dbReference>
<feature type="compositionally biased region" description="Low complexity" evidence="13">
    <location>
        <begin position="309"/>
        <end position="319"/>
    </location>
</feature>
<keyword evidence="17" id="KW-1185">Reference proteome</keyword>
<dbReference type="SUPFAM" id="SSF55785">
    <property type="entry name" value="PYP-like sensor domain (PAS domain)"/>
    <property type="match status" value="1"/>
</dbReference>
<accession>A0A673X563</accession>
<dbReference type="Pfam" id="PF00233">
    <property type="entry name" value="PDEase_I"/>
    <property type="match status" value="1"/>
</dbReference>
<feature type="binding site" evidence="11">
    <location>
        <position position="670"/>
    </location>
    <ligand>
        <name>Zn(2+)</name>
        <dbReference type="ChEBI" id="CHEBI:29105"/>
        <label>1</label>
    </ligand>
</feature>
<evidence type="ECO:0000256" key="9">
    <source>
        <dbReference type="PIRSR" id="PIRSR623088-1"/>
    </source>
</evidence>
<dbReference type="Pfam" id="PF00989">
    <property type="entry name" value="PAS"/>
    <property type="match status" value="1"/>
</dbReference>
<dbReference type="PRINTS" id="PR00387">
    <property type="entry name" value="PDIESTERASE1"/>
</dbReference>
<feature type="binding site" evidence="10">
    <location>
        <position position="542"/>
    </location>
    <ligand>
        <name>AMP</name>
        <dbReference type="ChEBI" id="CHEBI:456215"/>
    </ligand>
</feature>
<dbReference type="GO" id="GO:0071364">
    <property type="term" value="P:cellular response to epidermal growth factor stimulus"/>
    <property type="evidence" value="ECO:0007669"/>
    <property type="project" value="UniProtKB-ARBA"/>
</dbReference>
<dbReference type="InterPro" id="IPR057304">
    <property type="entry name" value="PDE8-like_REC_N"/>
</dbReference>
<dbReference type="GeneTree" id="ENSGT00940000156422"/>
<dbReference type="EC" id="3.1.4.-" evidence="12"/>
<dbReference type="Gene3D" id="1.10.1300.10">
    <property type="entry name" value="3'5'-cyclic nucleotide phosphodiesterase, catalytic domain"/>
    <property type="match status" value="1"/>
</dbReference>
<dbReference type="PROSITE" id="PS51845">
    <property type="entry name" value="PDEASE_I_2"/>
    <property type="match status" value="1"/>
</dbReference>
<dbReference type="CDD" id="cd00130">
    <property type="entry name" value="PAS"/>
    <property type="match status" value="1"/>
</dbReference>
<feature type="binding site" evidence="11">
    <location>
        <position position="542"/>
    </location>
    <ligand>
        <name>Zn(2+)</name>
        <dbReference type="ChEBI" id="CHEBI:29105"/>
        <label>2</label>
    </ligand>
</feature>
<dbReference type="GO" id="GO:0006198">
    <property type="term" value="P:cAMP catabolic process"/>
    <property type="evidence" value="ECO:0007669"/>
    <property type="project" value="UniProtKB-UniPathway"/>
</dbReference>
<dbReference type="Ensembl" id="ENSSTUT00000016967.1">
    <property type="protein sequence ID" value="ENSSTUP00000016092.1"/>
    <property type="gene ID" value="ENSSTUG00000006015.1"/>
</dbReference>
<dbReference type="InterPro" id="IPR036971">
    <property type="entry name" value="PDEase_catalytic_dom_sf"/>
</dbReference>
<gene>
    <name evidence="16" type="primary">PDE8A</name>
    <name evidence="16" type="synonym">LOC115166755</name>
</gene>
<feature type="binding site" evidence="10">
    <location>
        <begin position="501"/>
        <end position="505"/>
    </location>
    <ligand>
        <name>AMP</name>
        <dbReference type="ChEBI" id="CHEBI:456215"/>
    </ligand>
</feature>
<dbReference type="GO" id="GO:0007165">
    <property type="term" value="P:signal transduction"/>
    <property type="evidence" value="ECO:0007669"/>
    <property type="project" value="InterPro"/>
</dbReference>
<comment type="pathway">
    <text evidence="1">Purine metabolism; 3',5'-cyclic AMP degradation; AMP from 3',5'-cyclic AMP: step 1/1.</text>
</comment>
<dbReference type="PROSITE" id="PS50112">
    <property type="entry name" value="PAS"/>
    <property type="match status" value="1"/>
</dbReference>
<evidence type="ECO:0000256" key="8">
    <source>
        <dbReference type="ARBA" id="ARBA00066220"/>
    </source>
</evidence>
<evidence type="ECO:0000256" key="4">
    <source>
        <dbReference type="ARBA" id="ARBA00022723"/>
    </source>
</evidence>
<evidence type="ECO:0000256" key="1">
    <source>
        <dbReference type="ARBA" id="ARBA00004703"/>
    </source>
</evidence>
<evidence type="ECO:0000256" key="13">
    <source>
        <dbReference type="SAM" id="MobiDB-lite"/>
    </source>
</evidence>
<dbReference type="InterPro" id="IPR000014">
    <property type="entry name" value="PAS"/>
</dbReference>
<proteinExistence type="inferred from homology"/>
<feature type="binding site" evidence="11">
    <location>
        <position position="505"/>
    </location>
    <ligand>
        <name>Zn(2+)</name>
        <dbReference type="ChEBI" id="CHEBI:29105"/>
        <label>1</label>
    </ligand>
</feature>
<comment type="cofactor">
    <cofactor evidence="12">
        <name>a divalent metal cation</name>
        <dbReference type="ChEBI" id="CHEBI:60240"/>
    </cofactor>
    <text evidence="12">Binds 2 divalent metal cations per subunit. Site 1 may preferentially bind zinc ions, while site 2 has a preference for magnesium and/or manganese ions.</text>
</comment>
<feature type="region of interest" description="Disordered" evidence="13">
    <location>
        <begin position="285"/>
        <end position="329"/>
    </location>
</feature>
<feature type="binding site" evidence="10">
    <location>
        <position position="722"/>
    </location>
    <ligand>
        <name>AMP</name>
        <dbReference type="ChEBI" id="CHEBI:456215"/>
    </ligand>
</feature>
<dbReference type="Gene3D" id="3.30.450.20">
    <property type="entry name" value="PAS domain"/>
    <property type="match status" value="1"/>
</dbReference>
<dbReference type="PROSITE" id="PS00126">
    <property type="entry name" value="PDEASE_I_1"/>
    <property type="match status" value="1"/>
</dbReference>
<feature type="binding site" evidence="11">
    <location>
        <position position="541"/>
    </location>
    <ligand>
        <name>Zn(2+)</name>
        <dbReference type="ChEBI" id="CHEBI:29105"/>
        <label>1</label>
    </ligand>
</feature>
<organism evidence="16 17">
    <name type="scientific">Salmo trutta</name>
    <name type="common">Brown trout</name>
    <dbReference type="NCBI Taxonomy" id="8032"/>
    <lineage>
        <taxon>Eukaryota</taxon>
        <taxon>Metazoa</taxon>
        <taxon>Chordata</taxon>
        <taxon>Craniata</taxon>
        <taxon>Vertebrata</taxon>
        <taxon>Euteleostomi</taxon>
        <taxon>Actinopterygii</taxon>
        <taxon>Neopterygii</taxon>
        <taxon>Teleostei</taxon>
        <taxon>Protacanthopterygii</taxon>
        <taxon>Salmoniformes</taxon>
        <taxon>Salmonidae</taxon>
        <taxon>Salmoninae</taxon>
        <taxon>Salmo</taxon>
    </lineage>
</organism>
<dbReference type="InterPro" id="IPR035965">
    <property type="entry name" value="PAS-like_dom_sf"/>
</dbReference>
<dbReference type="PANTHER" id="PTHR11347">
    <property type="entry name" value="CYCLIC NUCLEOTIDE PHOSPHODIESTERASE"/>
    <property type="match status" value="1"/>
</dbReference>
<dbReference type="SMART" id="SM00091">
    <property type="entry name" value="PAS"/>
    <property type="match status" value="1"/>
</dbReference>
<dbReference type="InterPro" id="IPR002073">
    <property type="entry name" value="PDEase_catalytic_dom"/>
</dbReference>
<reference evidence="16" key="2">
    <citation type="submission" date="2025-09" db="UniProtKB">
        <authorList>
            <consortium name="Ensembl"/>
        </authorList>
    </citation>
    <scope>IDENTIFICATION</scope>
</reference>
<dbReference type="InterPro" id="IPR023088">
    <property type="entry name" value="PDEase"/>
</dbReference>
<dbReference type="GO" id="GO:0070374">
    <property type="term" value="P:positive regulation of ERK1 and ERK2 cascade"/>
    <property type="evidence" value="ECO:0007669"/>
    <property type="project" value="UniProtKB-ARBA"/>
</dbReference>
<sequence length="773" mass="87947">MGCASSIHISDRVVYQSGKESDDSQQTNTTPNTFTQVQFGPMRLYEDHLEVLLVFAKEDSQNNGFCWACEKANFRCNVARTPEAALECFQEKHHDLVIIDHRHSRYFDAESLCRYVTLLYQPDREEASVMPLINAGFNRRYVENANMMACYNELLQLEHGEVLAQFKLRACNAIFTALEQSQEAIEITNEDQVIQYVNPAYESIMGYQQGELIGKEIIEVPKSEKNKPDLLETINSCIRKGKEWQGIYYAKKKNGDSVQQNVKITPVIGQGGKIRHYVSIHRPLHDHNKVRDIQSSKHKDRRKGSLDVRSTTSRGSDGSSQRRHSSMARIHSMTIEAPITKVINIINAAQESSPMPVAEALDRVLEILRTTELYSPQLGTKEEDPHTNDLVGGLMTDGLRRLSGNEYIFATKQPHLPSHLAMPLSLNDIPPHVAQTMENEDSWDFDIFNLETACLKRPLTYLGLKIFSRFGVCEFLSCPEATLRSWLQGIEANYHSTNSYHNSSHAADVLHATAYFLCKERVKQSLEQIDEVASLIAATVHDVDHPGRTNSFLCNAGSELAILYNDTAVLESHHAALAFQITTRDDKCNIFKNMERNEYRTLRQAIIDMVLATEMTKHFEHVNKFVNNINKPLAALEENGGIGDEESVKGILTSPDNRILVKRMLIKCADISNPCRPLELCIEWAGRISEEYFAQTDEEKRQSLPVVMPVFDRNTCSIPKSQISFIDYFITDMFDAWDAFADLPNLMQHLDNNFKYWKGLDERKLHSLRPPPE</sequence>
<comment type="subunit">
    <text evidence="8">Interacts with RAF1. The interaction promotes RAF1 activity.</text>
</comment>
<feature type="active site" description="Proton donor" evidence="9">
    <location>
        <position position="501"/>
    </location>
</feature>
<keyword evidence="3" id="KW-0597">Phosphoprotein</keyword>
<feature type="compositionally biased region" description="Basic and acidic residues" evidence="13">
    <location>
        <begin position="285"/>
        <end position="297"/>
    </location>
</feature>
<keyword evidence="6" id="KW-0114">cAMP</keyword>
<evidence type="ECO:0000313" key="16">
    <source>
        <dbReference type="Ensembl" id="ENSSTUP00000016092.1"/>
    </source>
</evidence>
<name>A0A673X563_SALTR</name>
<dbReference type="UniPathway" id="UPA00762">
    <property type="reaction ID" value="UER00747"/>
</dbReference>
<comment type="function">
    <text evidence="7">Hydrolyzes the second messenger cAMP, which is a key regulator of many important physiological processes. May be involved in maintaining basal levels of the cyclic nucleotide and/or in the cAMP regulation of germ cell development. Binding to RAF1 reduces RAF1 'Ser-259' inhibitory-phosphorylation and stimulates RAF1-dependent EGF-activated ERK-signaling. Protects against cell death induced by hydrogen peroxide and staurosporine.</text>
</comment>
<dbReference type="GO" id="GO:0006355">
    <property type="term" value="P:regulation of DNA-templated transcription"/>
    <property type="evidence" value="ECO:0007669"/>
    <property type="project" value="InterPro"/>
</dbReference>
<dbReference type="Pfam" id="PF23198">
    <property type="entry name" value="PDE8A_N"/>
    <property type="match status" value="1"/>
</dbReference>
<keyword evidence="5 12" id="KW-0378">Hydrolase</keyword>
<reference evidence="16" key="1">
    <citation type="submission" date="2025-08" db="UniProtKB">
        <authorList>
            <consortium name="Ensembl"/>
        </authorList>
    </citation>
    <scope>IDENTIFICATION</scope>
</reference>
<dbReference type="GO" id="GO:0004115">
    <property type="term" value="F:3',5'-cyclic-AMP phosphodiesterase activity"/>
    <property type="evidence" value="ECO:0007669"/>
    <property type="project" value="UniProtKB-ARBA"/>
</dbReference>
<evidence type="ECO:0000256" key="12">
    <source>
        <dbReference type="RuleBase" id="RU363067"/>
    </source>
</evidence>
<dbReference type="Proteomes" id="UP000472277">
    <property type="component" value="Chromosome 29"/>
</dbReference>
<dbReference type="AlphaFoldDB" id="A0A673X563"/>
<evidence type="ECO:0000256" key="3">
    <source>
        <dbReference type="ARBA" id="ARBA00022553"/>
    </source>
</evidence>
<protein>
    <recommendedName>
        <fullName evidence="12">Phosphodiesterase</fullName>
        <ecNumber evidence="12">3.1.4.-</ecNumber>
    </recommendedName>
</protein>
<dbReference type="Pfam" id="PF08629">
    <property type="entry name" value="PDE8"/>
    <property type="match status" value="1"/>
</dbReference>
<dbReference type="InterPro" id="IPR013767">
    <property type="entry name" value="PAS_fold"/>
</dbReference>
<dbReference type="CDD" id="cd00077">
    <property type="entry name" value="HDc"/>
    <property type="match status" value="1"/>
</dbReference>
<evidence type="ECO:0000259" key="14">
    <source>
        <dbReference type="PROSITE" id="PS50112"/>
    </source>
</evidence>
<evidence type="ECO:0000256" key="6">
    <source>
        <dbReference type="ARBA" id="ARBA00023149"/>
    </source>
</evidence>
<dbReference type="InterPro" id="IPR003607">
    <property type="entry name" value="HD/PDEase_dom"/>
</dbReference>
<evidence type="ECO:0000259" key="15">
    <source>
        <dbReference type="PROSITE" id="PS51845"/>
    </source>
</evidence>
<keyword evidence="4 11" id="KW-0479">Metal-binding</keyword>
<dbReference type="NCBIfam" id="TIGR00229">
    <property type="entry name" value="sensory_box"/>
    <property type="match status" value="1"/>
</dbReference>
<comment type="similarity">
    <text evidence="2">Belongs to the cyclic nucleotide phosphodiesterase family. PDE8 subfamily.</text>
</comment>
<dbReference type="FunFam" id="1.10.1300.10:FF:000002">
    <property type="entry name" value="Phosphodiesterase"/>
    <property type="match status" value="1"/>
</dbReference>
<dbReference type="SUPFAM" id="SSF109604">
    <property type="entry name" value="HD-domain/PDEase-like"/>
    <property type="match status" value="1"/>
</dbReference>
<evidence type="ECO:0000256" key="11">
    <source>
        <dbReference type="PIRSR" id="PIRSR623088-3"/>
    </source>
</evidence>
<feature type="binding site" evidence="11">
    <location>
        <position position="542"/>
    </location>
    <ligand>
        <name>Zn(2+)</name>
        <dbReference type="ChEBI" id="CHEBI:29105"/>
        <label>1</label>
    </ligand>
</feature>
<evidence type="ECO:0000256" key="10">
    <source>
        <dbReference type="PIRSR" id="PIRSR623088-2"/>
    </source>
</evidence>
<evidence type="ECO:0000256" key="7">
    <source>
        <dbReference type="ARBA" id="ARBA00057856"/>
    </source>
</evidence>
<dbReference type="SMART" id="SM00471">
    <property type="entry name" value="HDc"/>
    <property type="match status" value="1"/>
</dbReference>
<dbReference type="FunFam" id="3.30.450.20:FF:000040">
    <property type="entry name" value="Phosphodiesterase"/>
    <property type="match status" value="1"/>
</dbReference>
<feature type="binding site" evidence="10">
    <location>
        <position position="670"/>
    </location>
    <ligand>
        <name>AMP</name>
        <dbReference type="ChEBI" id="CHEBI:456215"/>
    </ligand>
</feature>
<feature type="domain" description="PDEase" evidence="15">
    <location>
        <begin position="425"/>
        <end position="764"/>
    </location>
</feature>
<feature type="domain" description="PAS" evidence="14">
    <location>
        <begin position="170"/>
        <end position="241"/>
    </location>
</feature>
<evidence type="ECO:0000256" key="5">
    <source>
        <dbReference type="ARBA" id="ARBA00022801"/>
    </source>
</evidence>